<organism evidence="1 2">
    <name type="scientific">Proteus terrae subsp. cibarius</name>
    <dbReference type="NCBI Taxonomy" id="626774"/>
    <lineage>
        <taxon>Bacteria</taxon>
        <taxon>Pseudomonadati</taxon>
        <taxon>Pseudomonadota</taxon>
        <taxon>Gammaproteobacteria</taxon>
        <taxon>Enterobacterales</taxon>
        <taxon>Morganellaceae</taxon>
        <taxon>Proteus</taxon>
    </lineage>
</organism>
<dbReference type="RefSeq" id="WP_099660350.1">
    <property type="nucleotide sequence ID" value="NZ_CP047349.1"/>
</dbReference>
<dbReference type="Proteomes" id="UP000612266">
    <property type="component" value="Unassembled WGS sequence"/>
</dbReference>
<proteinExistence type="predicted"/>
<name>A0A6G6SUK3_9GAMM</name>
<accession>A0A6G6SUK3</accession>
<evidence type="ECO:0000313" key="1">
    <source>
        <dbReference type="EMBL" id="MBG2913366.1"/>
    </source>
</evidence>
<dbReference type="GeneID" id="57333033"/>
<sequence>MAKYKENKQAKQKRIAQQKQQSLALNEYRKENEKRELFFSNQNFLENESSIILTPLQRKISVLFSWFDYFTQFFYIAFIITAWCYPALFSVQTIYNLSVIFIFEFILVHSGLFMAVLARTKLIFVLIPVYSVFAFMINSFVMGDENIVLWLYAVIIANRLIGSYQAKSREDWNKNILNSAYMTLNFLFCIFLIAIIRFIVPYGGLTPEYLDKVNYLNLITSHSEYFNAPHVGMALGTLLYTIPFIFLTITMFSPLYKKIKFSYSREKTTRRSRR</sequence>
<evidence type="ECO:0000313" key="2">
    <source>
        <dbReference type="Proteomes" id="UP000612266"/>
    </source>
</evidence>
<dbReference type="EMBL" id="JADSJR010000003">
    <property type="protein sequence ID" value="MBG2913366.1"/>
    <property type="molecule type" value="Genomic_DNA"/>
</dbReference>
<gene>
    <name evidence="1" type="ORF">I4901_03165</name>
</gene>
<reference evidence="1" key="1">
    <citation type="submission" date="2020-11" db="EMBL/GenBank/DDBJ databases">
        <title>Enhanced detection system for hospital associated transmission using whole genome sequencing surveillance.</title>
        <authorList>
            <person name="Harrison L.H."/>
            <person name="Van Tyne D."/>
            <person name="Marsh J.W."/>
            <person name="Griffith M.P."/>
            <person name="Snyder D.J."/>
            <person name="Cooper V.S."/>
            <person name="Mustapha M."/>
        </authorList>
    </citation>
    <scope>NUCLEOTIDE SEQUENCE</scope>
    <source>
        <strain evidence="1">PR00070</strain>
    </source>
</reference>
<comment type="caution">
    <text evidence="1">The sequence shown here is derived from an EMBL/GenBank/DDBJ whole genome shotgun (WGS) entry which is preliminary data.</text>
</comment>
<dbReference type="AlphaFoldDB" id="A0A6G6SUK3"/>
<protein>
    <submittedName>
        <fullName evidence="1">Uncharacterized protein</fullName>
    </submittedName>
</protein>